<reference evidence="2 3" key="1">
    <citation type="submission" date="2010-10" db="EMBL/GenBank/DDBJ databases">
        <authorList>
            <consortium name="The Broad Institute Genome Sequencing Platform"/>
            <person name="Ward D."/>
            <person name="Earl A."/>
            <person name="Feldgarden M."/>
            <person name="Young S.K."/>
            <person name="Gargeya S."/>
            <person name="Zeng Q."/>
            <person name="Alvarado L."/>
            <person name="Berlin A."/>
            <person name="Bochicchio J."/>
            <person name="Chapman S.B."/>
            <person name="Chen Z."/>
            <person name="Freedman E."/>
            <person name="Gellesch M."/>
            <person name="Goldberg J."/>
            <person name="Griggs A."/>
            <person name="Gujja S."/>
            <person name="Heilman E."/>
            <person name="Heiman D."/>
            <person name="Howarth C."/>
            <person name="Mehta T."/>
            <person name="Neiman D."/>
            <person name="Pearson M."/>
            <person name="Roberts A."/>
            <person name="Saif S."/>
            <person name="Shea T."/>
            <person name="Shenoy N."/>
            <person name="Sisk P."/>
            <person name="Stolte C."/>
            <person name="Sykes S."/>
            <person name="White J."/>
            <person name="Yandava C."/>
            <person name="Allen-Vercoe E."/>
            <person name="Sibley C."/>
            <person name="Ambrose C.E."/>
            <person name="Strauss J."/>
            <person name="Daigneault M."/>
            <person name="Haas B."/>
            <person name="Nusbaum C."/>
            <person name="Birren B."/>
        </authorList>
    </citation>
    <scope>NUCLEOTIDE SEQUENCE [LARGE SCALE GENOMIC DNA]</scope>
    <source>
        <strain evidence="2 3">3_1_6</strain>
    </source>
</reference>
<dbReference type="eggNOG" id="ENOG5030IDC">
    <property type="taxonomic scope" value="Bacteria"/>
</dbReference>
<dbReference type="Pfam" id="PF11726">
    <property type="entry name" value="YagK_YfjJ_C"/>
    <property type="match status" value="1"/>
</dbReference>
<dbReference type="RefSeq" id="WP_016360432.1">
    <property type="nucleotide sequence ID" value="NZ_KE150238.1"/>
</dbReference>
<dbReference type="AlphaFoldDB" id="S2KWY4"/>
<feature type="domain" description="YagK/YfjJ C-terminal" evidence="1">
    <location>
        <begin position="43"/>
        <end position="192"/>
    </location>
</feature>
<evidence type="ECO:0000259" key="1">
    <source>
        <dbReference type="Pfam" id="PF11726"/>
    </source>
</evidence>
<proteinExistence type="predicted"/>
<evidence type="ECO:0000313" key="3">
    <source>
        <dbReference type="Proteomes" id="UP000006034"/>
    </source>
</evidence>
<keyword evidence="3" id="KW-1185">Reference proteome</keyword>
<evidence type="ECO:0000313" key="2">
    <source>
        <dbReference type="EMBL" id="EPC05811.1"/>
    </source>
</evidence>
<dbReference type="EMBL" id="ADCP02000001">
    <property type="protein sequence ID" value="EPC05811.1"/>
    <property type="molecule type" value="Genomic_DNA"/>
</dbReference>
<organism evidence="2 3">
    <name type="scientific">Bilophila wadsworthia (strain 3_1_6)</name>
    <dbReference type="NCBI Taxonomy" id="563192"/>
    <lineage>
        <taxon>Bacteria</taxon>
        <taxon>Pseudomonadati</taxon>
        <taxon>Thermodesulfobacteriota</taxon>
        <taxon>Desulfovibrionia</taxon>
        <taxon>Desulfovibrionales</taxon>
        <taxon>Desulfovibrionaceae</taxon>
        <taxon>Bilophila</taxon>
    </lineage>
</organism>
<protein>
    <recommendedName>
        <fullName evidence="1">YagK/YfjJ C-terminal domain-containing protein</fullName>
    </recommendedName>
</protein>
<dbReference type="GeneID" id="78087710"/>
<dbReference type="HOGENOM" id="CLU_086947_0_0_7"/>
<sequence>MMTKVTFEDVFDGLQILPPRDDTEGKFIDILEKQKKLMEFALANHSKVMQIRFDLHYPSDGFILPSPEHISDFSYNLSRRLKRMVIATHRVDPLYLWVREIHDSSFPHYHFLLLINANAIKNKFTIFNIANETWKNTLKINEDGLVHYCLNKRRDPEYDNGIVIDKNKEDFSIKRDVAFRSGSYLSKTFSKDGLDKHAWRYGYSRLPRA</sequence>
<gene>
    <name evidence="2" type="ORF">HMPREF0179_05096</name>
</gene>
<name>S2KWY4_BILW3</name>
<accession>S2KWY4</accession>
<reference evidence="2 3" key="2">
    <citation type="submission" date="2013-04" db="EMBL/GenBank/DDBJ databases">
        <title>The Genome Sequence of Bilophila wadsworthia 3_1_6.</title>
        <authorList>
            <consortium name="The Broad Institute Genomics Platform"/>
            <person name="Earl A."/>
            <person name="Ward D."/>
            <person name="Feldgarden M."/>
            <person name="Gevers D."/>
            <person name="Sibley C."/>
            <person name="Strauss J."/>
            <person name="Allen-Vercoe E."/>
            <person name="Walker B."/>
            <person name="Young S."/>
            <person name="Zeng Q."/>
            <person name="Gargeya S."/>
            <person name="Fitzgerald M."/>
            <person name="Haas B."/>
            <person name="Abouelleil A."/>
            <person name="Allen A.W."/>
            <person name="Alvarado L."/>
            <person name="Arachchi H.M."/>
            <person name="Berlin A.M."/>
            <person name="Chapman S.B."/>
            <person name="Gainer-Dewar J."/>
            <person name="Goldberg J."/>
            <person name="Griggs A."/>
            <person name="Gujja S."/>
            <person name="Hansen M."/>
            <person name="Howarth C."/>
            <person name="Imamovic A."/>
            <person name="Ireland A."/>
            <person name="Larimer J."/>
            <person name="McCowan C."/>
            <person name="Murphy C."/>
            <person name="Pearson M."/>
            <person name="Poon T.W."/>
            <person name="Priest M."/>
            <person name="Roberts A."/>
            <person name="Saif S."/>
            <person name="Shea T."/>
            <person name="Sisk P."/>
            <person name="Sykes S."/>
            <person name="Wortman J."/>
            <person name="Nusbaum C."/>
            <person name="Birren B."/>
        </authorList>
    </citation>
    <scope>NUCLEOTIDE SEQUENCE [LARGE SCALE GENOMIC DNA]</scope>
    <source>
        <strain evidence="2 3">3_1_6</strain>
    </source>
</reference>
<dbReference type="Proteomes" id="UP000006034">
    <property type="component" value="Unassembled WGS sequence"/>
</dbReference>
<comment type="caution">
    <text evidence="2">The sequence shown here is derived from an EMBL/GenBank/DDBJ whole genome shotgun (WGS) entry which is preliminary data.</text>
</comment>
<dbReference type="OrthoDB" id="5458797at2"/>
<dbReference type="InterPro" id="IPR057271">
    <property type="entry name" value="YagK_YfjJ_C"/>
</dbReference>